<feature type="non-terminal residue" evidence="9">
    <location>
        <position position="1"/>
    </location>
</feature>
<evidence type="ECO:0000313" key="9">
    <source>
        <dbReference type="EMBL" id="EPS70211.1"/>
    </source>
</evidence>
<dbReference type="OrthoDB" id="2019149at2759"/>
<comment type="similarity">
    <text evidence="3">In the C-terminal section; belongs to the pectinesterase family.</text>
</comment>
<feature type="domain" description="Pectinesterase inhibitor" evidence="8">
    <location>
        <begin position="1"/>
        <end position="116"/>
    </location>
</feature>
<dbReference type="Pfam" id="PF01095">
    <property type="entry name" value="Pectinesterase"/>
    <property type="match status" value="1"/>
</dbReference>
<dbReference type="InterPro" id="IPR035513">
    <property type="entry name" value="Invertase/methylesterase_inhib"/>
</dbReference>
<keyword evidence="4" id="KW-0378">Hydrolase</keyword>
<feature type="non-terminal residue" evidence="9">
    <location>
        <position position="245"/>
    </location>
</feature>
<comment type="catalytic activity">
    <reaction evidence="7">
        <text>[(1-&gt;4)-alpha-D-galacturonosyl methyl ester](n) + n H2O = [(1-&gt;4)-alpha-D-galacturonosyl](n) + n methanol + n H(+)</text>
        <dbReference type="Rhea" id="RHEA:22380"/>
        <dbReference type="Rhea" id="RHEA-COMP:14570"/>
        <dbReference type="Rhea" id="RHEA-COMP:14573"/>
        <dbReference type="ChEBI" id="CHEBI:15377"/>
        <dbReference type="ChEBI" id="CHEBI:15378"/>
        <dbReference type="ChEBI" id="CHEBI:17790"/>
        <dbReference type="ChEBI" id="CHEBI:140522"/>
        <dbReference type="ChEBI" id="CHEBI:140523"/>
        <dbReference type="EC" id="3.1.1.11"/>
    </reaction>
</comment>
<dbReference type="SMART" id="SM00856">
    <property type="entry name" value="PMEI"/>
    <property type="match status" value="1"/>
</dbReference>
<evidence type="ECO:0000313" key="10">
    <source>
        <dbReference type="Proteomes" id="UP000015453"/>
    </source>
</evidence>
<evidence type="ECO:0000256" key="4">
    <source>
        <dbReference type="ARBA" id="ARBA00022801"/>
    </source>
</evidence>
<dbReference type="AlphaFoldDB" id="S8CYV6"/>
<sequence length="245" mass="25610">AVISSSDSFGISTRSALDHCMQARKGLDSLEPKCRDPREKAAWADCVELYEDAILHINKSVESTSGSDSQTWLSTALTNVETCKSGFVDFGITGNVLPLISKDDNVSALISNALALNRDHADDYGGRSYKNGGFPKWVSPRARKLLQSTNIPADVVVAKDGSGNYTTVSAAVAAVGKNSGKTLVIHVKQGTYSENVVIGNGLTNIMLVGDGIGKTIITGSRSNGGGSTTFNSATFAVTGSGFIGK</sequence>
<dbReference type="InterPro" id="IPR006501">
    <property type="entry name" value="Pectinesterase_inhib_dom"/>
</dbReference>
<dbReference type="SUPFAM" id="SSF101148">
    <property type="entry name" value="Plant invertase/pectin methylesterase inhibitor"/>
    <property type="match status" value="1"/>
</dbReference>
<proteinExistence type="inferred from homology"/>
<dbReference type="Pfam" id="PF04043">
    <property type="entry name" value="PMEI"/>
    <property type="match status" value="1"/>
</dbReference>
<dbReference type="InterPro" id="IPR000070">
    <property type="entry name" value="Pectinesterase_cat"/>
</dbReference>
<dbReference type="Gene3D" id="2.160.20.10">
    <property type="entry name" value="Single-stranded right-handed beta-helix, Pectin lyase-like"/>
    <property type="match status" value="1"/>
</dbReference>
<gene>
    <name evidence="9" type="ORF">M569_04550</name>
</gene>
<keyword evidence="10" id="KW-1185">Reference proteome</keyword>
<dbReference type="EMBL" id="AUSU01001778">
    <property type="protein sequence ID" value="EPS70211.1"/>
    <property type="molecule type" value="Genomic_DNA"/>
</dbReference>
<dbReference type="UniPathway" id="UPA00545">
    <property type="reaction ID" value="UER00823"/>
</dbReference>
<protein>
    <submittedName>
        <fullName evidence="9">Pectinesterase</fullName>
    </submittedName>
</protein>
<evidence type="ECO:0000256" key="2">
    <source>
        <dbReference type="ARBA" id="ARBA00006027"/>
    </source>
</evidence>
<comment type="caution">
    <text evidence="9">The sequence shown here is derived from an EMBL/GenBank/DDBJ whole genome shotgun (WGS) entry which is preliminary data.</text>
</comment>
<comment type="similarity">
    <text evidence="2">In the N-terminal section; belongs to the PMEI family.</text>
</comment>
<dbReference type="NCBIfam" id="TIGR01614">
    <property type="entry name" value="PME_inhib"/>
    <property type="match status" value="1"/>
</dbReference>
<evidence type="ECO:0000256" key="5">
    <source>
        <dbReference type="ARBA" id="ARBA00023085"/>
    </source>
</evidence>
<keyword evidence="5" id="KW-0063">Aspartyl esterase</keyword>
<comment type="pathway">
    <text evidence="1">Glycan metabolism; pectin degradation; 2-dehydro-3-deoxy-D-gluconate from pectin: step 1/5.</text>
</comment>
<dbReference type="InterPro" id="IPR012334">
    <property type="entry name" value="Pectin_lyas_fold"/>
</dbReference>
<dbReference type="GO" id="GO:0042545">
    <property type="term" value="P:cell wall modification"/>
    <property type="evidence" value="ECO:0007669"/>
    <property type="project" value="InterPro"/>
</dbReference>
<keyword evidence="6" id="KW-0961">Cell wall biogenesis/degradation</keyword>
<dbReference type="CDD" id="cd15798">
    <property type="entry name" value="PMEI-like_3"/>
    <property type="match status" value="1"/>
</dbReference>
<dbReference type="InterPro" id="IPR011050">
    <property type="entry name" value="Pectin_lyase_fold/virulence"/>
</dbReference>
<evidence type="ECO:0000256" key="3">
    <source>
        <dbReference type="ARBA" id="ARBA00007786"/>
    </source>
</evidence>
<dbReference type="GO" id="GO:0030599">
    <property type="term" value="F:pectinesterase activity"/>
    <property type="evidence" value="ECO:0007669"/>
    <property type="project" value="UniProtKB-EC"/>
</dbReference>
<dbReference type="Proteomes" id="UP000015453">
    <property type="component" value="Unassembled WGS sequence"/>
</dbReference>
<dbReference type="SUPFAM" id="SSF51126">
    <property type="entry name" value="Pectin lyase-like"/>
    <property type="match status" value="1"/>
</dbReference>
<dbReference type="GO" id="GO:0045490">
    <property type="term" value="P:pectin catabolic process"/>
    <property type="evidence" value="ECO:0007669"/>
    <property type="project" value="UniProtKB-UniPathway"/>
</dbReference>
<evidence type="ECO:0000256" key="6">
    <source>
        <dbReference type="ARBA" id="ARBA00023316"/>
    </source>
</evidence>
<evidence type="ECO:0000256" key="7">
    <source>
        <dbReference type="ARBA" id="ARBA00047928"/>
    </source>
</evidence>
<reference evidence="9 10" key="1">
    <citation type="journal article" date="2013" name="BMC Genomics">
        <title>The miniature genome of a carnivorous plant Genlisea aurea contains a low number of genes and short non-coding sequences.</title>
        <authorList>
            <person name="Leushkin E.V."/>
            <person name="Sutormin R.A."/>
            <person name="Nabieva E.R."/>
            <person name="Penin A.A."/>
            <person name="Kondrashov A.S."/>
            <person name="Logacheva M.D."/>
        </authorList>
    </citation>
    <scope>NUCLEOTIDE SEQUENCE [LARGE SCALE GENOMIC DNA]</scope>
</reference>
<dbReference type="Gene3D" id="1.20.140.40">
    <property type="entry name" value="Invertase/pectin methylesterase inhibitor family protein"/>
    <property type="match status" value="1"/>
</dbReference>
<accession>S8CYV6</accession>
<dbReference type="GO" id="GO:0004857">
    <property type="term" value="F:enzyme inhibitor activity"/>
    <property type="evidence" value="ECO:0007669"/>
    <property type="project" value="InterPro"/>
</dbReference>
<name>S8CYV6_9LAMI</name>
<evidence type="ECO:0000259" key="8">
    <source>
        <dbReference type="SMART" id="SM00856"/>
    </source>
</evidence>
<evidence type="ECO:0000256" key="1">
    <source>
        <dbReference type="ARBA" id="ARBA00005184"/>
    </source>
</evidence>
<organism evidence="9 10">
    <name type="scientific">Genlisea aurea</name>
    <dbReference type="NCBI Taxonomy" id="192259"/>
    <lineage>
        <taxon>Eukaryota</taxon>
        <taxon>Viridiplantae</taxon>
        <taxon>Streptophyta</taxon>
        <taxon>Embryophyta</taxon>
        <taxon>Tracheophyta</taxon>
        <taxon>Spermatophyta</taxon>
        <taxon>Magnoliopsida</taxon>
        <taxon>eudicotyledons</taxon>
        <taxon>Gunneridae</taxon>
        <taxon>Pentapetalae</taxon>
        <taxon>asterids</taxon>
        <taxon>lamiids</taxon>
        <taxon>Lamiales</taxon>
        <taxon>Lentibulariaceae</taxon>
        <taxon>Genlisea</taxon>
    </lineage>
</organism>
<dbReference type="PANTHER" id="PTHR31707">
    <property type="entry name" value="PECTINESTERASE"/>
    <property type="match status" value="1"/>
</dbReference>